<comment type="caution">
    <text evidence="2">The sequence shown here is derived from an EMBL/GenBank/DDBJ whole genome shotgun (WGS) entry which is preliminary data.</text>
</comment>
<evidence type="ECO:0000313" key="2">
    <source>
        <dbReference type="EMBL" id="PMS14549.1"/>
    </source>
</evidence>
<feature type="transmembrane region" description="Helical" evidence="1">
    <location>
        <begin position="105"/>
        <end position="125"/>
    </location>
</feature>
<gene>
    <name evidence="2" type="ORF">C0Z18_30915</name>
</gene>
<feature type="transmembrane region" description="Helical" evidence="1">
    <location>
        <begin position="211"/>
        <end position="233"/>
    </location>
</feature>
<keyword evidence="3" id="KW-1185">Reference proteome</keyword>
<feature type="transmembrane region" description="Helical" evidence="1">
    <location>
        <begin position="178"/>
        <end position="199"/>
    </location>
</feature>
<keyword evidence="1" id="KW-0812">Transmembrane</keyword>
<feature type="transmembrane region" description="Helical" evidence="1">
    <location>
        <begin position="245"/>
        <end position="262"/>
    </location>
</feature>
<name>A0A2N7VBM9_9BURK</name>
<dbReference type="Proteomes" id="UP000235616">
    <property type="component" value="Unassembled WGS sequence"/>
</dbReference>
<dbReference type="EMBL" id="PNYA01000043">
    <property type="protein sequence ID" value="PMS14549.1"/>
    <property type="molecule type" value="Genomic_DNA"/>
</dbReference>
<keyword evidence="1" id="KW-1133">Transmembrane helix</keyword>
<organism evidence="2 3">
    <name type="scientific">Trinickia dabaoshanensis</name>
    <dbReference type="NCBI Taxonomy" id="564714"/>
    <lineage>
        <taxon>Bacteria</taxon>
        <taxon>Pseudomonadati</taxon>
        <taxon>Pseudomonadota</taxon>
        <taxon>Betaproteobacteria</taxon>
        <taxon>Burkholderiales</taxon>
        <taxon>Burkholderiaceae</taxon>
        <taxon>Trinickia</taxon>
    </lineage>
</organism>
<feature type="transmembrane region" description="Helical" evidence="1">
    <location>
        <begin position="15"/>
        <end position="32"/>
    </location>
</feature>
<evidence type="ECO:0000313" key="3">
    <source>
        <dbReference type="Proteomes" id="UP000235616"/>
    </source>
</evidence>
<proteinExistence type="predicted"/>
<accession>A0A2N7VBM9</accession>
<feature type="transmembrane region" description="Helical" evidence="1">
    <location>
        <begin position="146"/>
        <end position="166"/>
    </location>
</feature>
<keyword evidence="1" id="KW-0472">Membrane</keyword>
<protein>
    <submittedName>
        <fullName evidence="2">Uncharacterized protein</fullName>
    </submittedName>
</protein>
<reference evidence="2 3" key="1">
    <citation type="submission" date="2018-01" db="EMBL/GenBank/DDBJ databases">
        <title>Whole genome analyses suggest that Burkholderia sensu lato contains two further novel genera in the rhizoxinica-symbiotica group Mycetohabitans gen. nov., and Trinickia gen. nov.: implications for the evolution of diazotrophy and nodulation in the Burkholderiaceae.</title>
        <authorList>
            <person name="Estrada-de los Santos P."/>
            <person name="Palmer M."/>
            <person name="Chavez-Ramirez B."/>
            <person name="Beukes C."/>
            <person name="Steenkamp E.T."/>
            <person name="Hirsch A.M."/>
            <person name="Manyaka P."/>
            <person name="Maluk M."/>
            <person name="Lafos M."/>
            <person name="Crook M."/>
            <person name="Gross E."/>
            <person name="Simon M.F."/>
            <person name="Bueno dos Reis Junior F."/>
            <person name="Poole P.S."/>
            <person name="Venter S.N."/>
            <person name="James E.K."/>
        </authorList>
    </citation>
    <scope>NUCLEOTIDE SEQUENCE [LARGE SCALE GENOMIC DNA]</scope>
    <source>
        <strain evidence="2 3">GIMN1.004</strain>
    </source>
</reference>
<feature type="transmembrane region" description="Helical" evidence="1">
    <location>
        <begin position="57"/>
        <end position="76"/>
    </location>
</feature>
<evidence type="ECO:0000256" key="1">
    <source>
        <dbReference type="SAM" id="Phobius"/>
    </source>
</evidence>
<dbReference type="AlphaFoldDB" id="A0A2N7VBM9"/>
<sequence length="277" mass="29750">MTNQPQNTEALKKPAFITGIAYVYALTLWSMIKTFDTPLVNRAPLYLGSWASPHLQWDYYTIATLIVAFVTIGLFLGHGWPRWLALAGTVAGWAVSLPLHDTRGIGLYTVSVAAGAIVLGLLFLAPSARAYFSRKSQANVSPSMRLRARAFVATLFYVVGALAIYSAVLDGFIHTGKLWLTFAAILVISLPCLLLGMVARWNIASAYRDSATVLVATALASLLALFASVVFIHSTRPASLALVDFSQPIVAAGIALIGYVLARMSKRRTSSVAATVS</sequence>